<keyword evidence="7 17" id="KW-0812">Transmembrane</keyword>
<feature type="transmembrane region" description="Helical" evidence="17">
    <location>
        <begin position="50"/>
        <end position="70"/>
    </location>
</feature>
<feature type="domain" description="NADH-Ubiquinone oxidoreductase (complex I) chain 5 N-terminal" evidence="19">
    <location>
        <begin position="41"/>
        <end position="83"/>
    </location>
</feature>
<evidence type="ECO:0000256" key="1">
    <source>
        <dbReference type="ARBA" id="ARBA00003257"/>
    </source>
</evidence>
<dbReference type="GO" id="GO:0042773">
    <property type="term" value="P:ATP synthesis coupled electron transport"/>
    <property type="evidence" value="ECO:0007669"/>
    <property type="project" value="InterPro"/>
</dbReference>
<feature type="transmembrane region" description="Helical" evidence="17">
    <location>
        <begin position="448"/>
        <end position="466"/>
    </location>
</feature>
<feature type="transmembrane region" description="Helical" evidence="17">
    <location>
        <begin position="157"/>
        <end position="174"/>
    </location>
</feature>
<feature type="transmembrane region" description="Helical" evidence="17">
    <location>
        <begin position="332"/>
        <end position="351"/>
    </location>
</feature>
<keyword evidence="9" id="KW-1278">Translocase</keyword>
<evidence type="ECO:0000256" key="17">
    <source>
        <dbReference type="RuleBase" id="RU003404"/>
    </source>
</evidence>
<keyword evidence="12 17" id="KW-0520">NAD</keyword>
<dbReference type="PRINTS" id="PR01434">
    <property type="entry name" value="NADHDHGNASE5"/>
</dbReference>
<evidence type="ECO:0000313" key="21">
    <source>
        <dbReference type="EMBL" id="QOL00758.1"/>
    </source>
</evidence>
<protein>
    <recommendedName>
        <fullName evidence="4 17">NADH-ubiquinone oxidoreductase chain 5</fullName>
        <ecNumber evidence="3 17">7.1.1.2</ecNumber>
    </recommendedName>
</protein>
<dbReference type="GO" id="GO:0005743">
    <property type="term" value="C:mitochondrial inner membrane"/>
    <property type="evidence" value="ECO:0007669"/>
    <property type="project" value="UniProtKB-SubCell"/>
</dbReference>
<evidence type="ECO:0000256" key="7">
    <source>
        <dbReference type="ARBA" id="ARBA00022692"/>
    </source>
</evidence>
<comment type="function">
    <text evidence="17">Core subunit of the mitochondrial membrane respiratory chain NADH dehydrogenase (Complex I) which catalyzes electron transfer from NADH through the respiratory chain, using ubiquinone as an electron acceptor. Essential for the catalytic activity and assembly of complex I.</text>
</comment>
<feature type="transmembrane region" description="Helical" evidence="17">
    <location>
        <begin position="285"/>
        <end position="312"/>
    </location>
</feature>
<feature type="transmembrane region" description="Helical" evidence="17">
    <location>
        <begin position="82"/>
        <end position="100"/>
    </location>
</feature>
<feature type="domain" description="NADH:quinone oxidoreductase/Mrp antiporter transmembrane" evidence="18">
    <location>
        <begin position="221"/>
        <end position="381"/>
    </location>
</feature>
<dbReference type="InterPro" id="IPR001750">
    <property type="entry name" value="ND/Mrp_TM"/>
</dbReference>
<organism evidence="21">
    <name type="scientific">Teleogryllus infernalis</name>
    <dbReference type="NCBI Taxonomy" id="1132643"/>
    <lineage>
        <taxon>Eukaryota</taxon>
        <taxon>Metazoa</taxon>
        <taxon>Ecdysozoa</taxon>
        <taxon>Arthropoda</taxon>
        <taxon>Hexapoda</taxon>
        <taxon>Insecta</taxon>
        <taxon>Pterygota</taxon>
        <taxon>Neoptera</taxon>
        <taxon>Polyneoptera</taxon>
        <taxon>Orthoptera</taxon>
        <taxon>Ensifera</taxon>
        <taxon>Gryllidea</taxon>
        <taxon>Grylloidea</taxon>
        <taxon>Gryllidae</taxon>
        <taxon>Gryllinae</taxon>
        <taxon>Teleogryllus</taxon>
    </lineage>
</organism>
<feature type="transmembrane region" description="Helical" evidence="17">
    <location>
        <begin position="549"/>
        <end position="569"/>
    </location>
</feature>
<dbReference type="InterPro" id="IPR010934">
    <property type="entry name" value="NADH_DH_su5_C"/>
</dbReference>
<evidence type="ECO:0000256" key="6">
    <source>
        <dbReference type="ARBA" id="ARBA00022660"/>
    </source>
</evidence>
<keyword evidence="14 17" id="KW-0496">Mitochondrion</keyword>
<keyword evidence="15 17" id="KW-0472">Membrane</keyword>
<dbReference type="GO" id="GO:0015990">
    <property type="term" value="P:electron transport coupled proton transport"/>
    <property type="evidence" value="ECO:0007669"/>
    <property type="project" value="TreeGrafter"/>
</dbReference>
<comment type="catalytic activity">
    <reaction evidence="16 17">
        <text>a ubiquinone + NADH + 5 H(+)(in) = a ubiquinol + NAD(+) + 4 H(+)(out)</text>
        <dbReference type="Rhea" id="RHEA:29091"/>
        <dbReference type="Rhea" id="RHEA-COMP:9565"/>
        <dbReference type="Rhea" id="RHEA-COMP:9566"/>
        <dbReference type="ChEBI" id="CHEBI:15378"/>
        <dbReference type="ChEBI" id="CHEBI:16389"/>
        <dbReference type="ChEBI" id="CHEBI:17976"/>
        <dbReference type="ChEBI" id="CHEBI:57540"/>
        <dbReference type="ChEBI" id="CHEBI:57945"/>
        <dbReference type="EC" id="7.1.1.2"/>
    </reaction>
</comment>
<feature type="transmembrane region" description="Helical" evidence="17">
    <location>
        <begin position="415"/>
        <end position="436"/>
    </location>
</feature>
<comment type="similarity">
    <text evidence="17">Belongs to the complex I subunit 5 family.</text>
</comment>
<evidence type="ECO:0000256" key="11">
    <source>
        <dbReference type="ARBA" id="ARBA00022989"/>
    </source>
</evidence>
<evidence type="ECO:0000256" key="5">
    <source>
        <dbReference type="ARBA" id="ARBA00022448"/>
    </source>
</evidence>
<feature type="transmembrane region" description="Helical" evidence="17">
    <location>
        <begin position="106"/>
        <end position="125"/>
    </location>
</feature>
<name>A0A7L9QDV3_9ORTH</name>
<evidence type="ECO:0000256" key="13">
    <source>
        <dbReference type="ARBA" id="ARBA00023075"/>
    </source>
</evidence>
<comment type="subcellular location">
    <subcellularLocation>
        <location evidence="2">Mitochondrion inner membrane</location>
        <topology evidence="2">Multi-pass membrane protein</topology>
    </subcellularLocation>
</comment>
<dbReference type="Pfam" id="PF06455">
    <property type="entry name" value="NADH5_C"/>
    <property type="match status" value="1"/>
</dbReference>
<evidence type="ECO:0000256" key="2">
    <source>
        <dbReference type="ARBA" id="ARBA00004448"/>
    </source>
</evidence>
<evidence type="ECO:0000259" key="19">
    <source>
        <dbReference type="Pfam" id="PF00662"/>
    </source>
</evidence>
<evidence type="ECO:0000256" key="15">
    <source>
        <dbReference type="ARBA" id="ARBA00023136"/>
    </source>
</evidence>
<keyword evidence="5 17" id="KW-0813">Transport</keyword>
<feature type="domain" description="NADH dehydrogenase subunit 5 C-terminal" evidence="20">
    <location>
        <begin position="387"/>
        <end position="566"/>
    </location>
</feature>
<keyword evidence="8" id="KW-0999">Mitochondrion inner membrane</keyword>
<reference evidence="21" key="1">
    <citation type="journal article" date="2020" name="Mol. Phylogenet. Evol.">
        <title>Evolutionary rates of and selective constraints on the mitochondrial genomes of Orthoptera insects with different wing types.</title>
        <authorList>
            <person name="Chang H."/>
            <person name="Qiu Z."/>
            <person name="Yuan H."/>
            <person name="Wang X."/>
            <person name="Li X."/>
            <person name="Sun H."/>
            <person name="Guo X."/>
            <person name="Lu Y."/>
            <person name="Feng X."/>
            <person name="Majid M."/>
            <person name="Huang Y."/>
        </authorList>
    </citation>
    <scope>NUCLEOTIDE SEQUENCE</scope>
</reference>
<dbReference type="InterPro" id="IPR003945">
    <property type="entry name" value="NU5C-like"/>
</dbReference>
<evidence type="ECO:0000256" key="3">
    <source>
        <dbReference type="ARBA" id="ARBA00012944"/>
    </source>
</evidence>
<dbReference type="EC" id="7.1.1.2" evidence="3 17"/>
<dbReference type="Pfam" id="PF00361">
    <property type="entry name" value="Proton_antipo_M"/>
    <property type="match status" value="1"/>
</dbReference>
<dbReference type="GO" id="GO:0008137">
    <property type="term" value="F:NADH dehydrogenase (ubiquinone) activity"/>
    <property type="evidence" value="ECO:0007669"/>
    <property type="project" value="UniProtKB-EC"/>
</dbReference>
<evidence type="ECO:0000256" key="9">
    <source>
        <dbReference type="ARBA" id="ARBA00022967"/>
    </source>
</evidence>
<dbReference type="InterPro" id="IPR001516">
    <property type="entry name" value="Proton_antipo_N"/>
</dbReference>
<dbReference type="GO" id="GO:0003954">
    <property type="term" value="F:NADH dehydrogenase activity"/>
    <property type="evidence" value="ECO:0007669"/>
    <property type="project" value="TreeGrafter"/>
</dbReference>
<keyword evidence="13 17" id="KW-0830">Ubiquinone</keyword>
<keyword evidence="10" id="KW-0249">Electron transport</keyword>
<evidence type="ECO:0000256" key="14">
    <source>
        <dbReference type="ARBA" id="ARBA00023128"/>
    </source>
</evidence>
<sequence>MCKLSFVVLFTMSMIVFFFGLFVCVNDYVIFLDWNIVSINSCNIVLSIDWMSLIFMSFVMYISSLVIYYSEDYMLGEVNMNRFIMIVLMFILSMGLLIISPNLISILLGWDGLSFSFLLFGNLLSECKVLQCWYINCFIKSYWWCCYFNFYCLNIKFWWLKLYLLLWFYFKFFWNKNYYYINYSCFYNKKSSNSFLFLTSSSYSCSNSCFCFSTFFYSCYCWGVYLLIRFSPMLNVYNYGWFLLWIGCMTMFMAGLGAMSLFDLKKIALFTLSQLGLNNKTIGLGYYDLAFFHLLTHALFKALLFMCAGVIIHCFNDLQDIRGMGGIVNQMPLTSVCFLISNLALCGMPFLSGFYSKDLILELSLMSNFNLLIFVLFFLSTGLTVCYTFRLIYYVVVGEFNFKSIHCLGDENYGFIGPMFMLVLMSVIGGSLLSWVMICTPSMICLPFYMKTLALMVSLIGGWMGFELSLMVNYSSFYFNNNYLVSFLGSMWFMPYISTYMISLYPLYSGMKIVRVIDCGWSEEYGGQGMFMYLYNMSMMNQEYQYNYFKYYLLSFMLWVFIFAVFLIYSTN</sequence>
<dbReference type="EMBL" id="MK903574">
    <property type="protein sequence ID" value="QOL00758.1"/>
    <property type="molecule type" value="Genomic_DNA"/>
</dbReference>
<evidence type="ECO:0000256" key="8">
    <source>
        <dbReference type="ARBA" id="ARBA00022792"/>
    </source>
</evidence>
<accession>A0A7L9QDV3</accession>
<feature type="transmembrane region" description="Helical" evidence="17">
    <location>
        <begin position="486"/>
        <end position="508"/>
    </location>
</feature>
<evidence type="ECO:0000256" key="12">
    <source>
        <dbReference type="ARBA" id="ARBA00023027"/>
    </source>
</evidence>
<evidence type="ECO:0000259" key="18">
    <source>
        <dbReference type="Pfam" id="PF00361"/>
    </source>
</evidence>
<dbReference type="AlphaFoldDB" id="A0A7L9QDV3"/>
<evidence type="ECO:0000256" key="10">
    <source>
        <dbReference type="ARBA" id="ARBA00022982"/>
    </source>
</evidence>
<evidence type="ECO:0000256" key="4">
    <source>
        <dbReference type="ARBA" id="ARBA00021096"/>
    </source>
</evidence>
<gene>
    <name evidence="21" type="primary">ND5</name>
</gene>
<dbReference type="PANTHER" id="PTHR42829:SF2">
    <property type="entry name" value="NADH-UBIQUINONE OXIDOREDUCTASE CHAIN 5"/>
    <property type="match status" value="1"/>
</dbReference>
<dbReference type="Pfam" id="PF00662">
    <property type="entry name" value="Proton_antipo_N"/>
    <property type="match status" value="1"/>
</dbReference>
<geneLocation type="mitochondrion" evidence="21"/>
<feature type="transmembrane region" description="Helical" evidence="17">
    <location>
        <begin position="195"/>
        <end position="228"/>
    </location>
</feature>
<feature type="transmembrane region" description="Helical" evidence="17">
    <location>
        <begin position="7"/>
        <end position="30"/>
    </location>
</feature>
<feature type="transmembrane region" description="Helical" evidence="17">
    <location>
        <begin position="240"/>
        <end position="264"/>
    </location>
</feature>
<comment type="function">
    <text evidence="1">Core subunit of the mitochondrial membrane respiratory chain NADH dehydrogenase (Complex I) that is believed to belong to the minimal assembly required for catalysis. Complex I functions in the transfer of electrons from NADH to the respiratory chain. The immediate electron acceptor for the enzyme is believed to be ubiquinone.</text>
</comment>
<evidence type="ECO:0000256" key="16">
    <source>
        <dbReference type="ARBA" id="ARBA00049551"/>
    </source>
</evidence>
<proteinExistence type="inferred from homology"/>
<feature type="transmembrane region" description="Helical" evidence="17">
    <location>
        <begin position="371"/>
        <end position="395"/>
    </location>
</feature>
<keyword evidence="11 17" id="KW-1133">Transmembrane helix</keyword>
<dbReference type="PANTHER" id="PTHR42829">
    <property type="entry name" value="NADH-UBIQUINONE OXIDOREDUCTASE CHAIN 5"/>
    <property type="match status" value="1"/>
</dbReference>
<keyword evidence="6" id="KW-0679">Respiratory chain</keyword>
<evidence type="ECO:0000259" key="20">
    <source>
        <dbReference type="Pfam" id="PF06455"/>
    </source>
</evidence>